<comment type="caution">
    <text evidence="5">The sequence shown here is derived from an EMBL/GenBank/DDBJ whole genome shotgun (WGS) entry which is preliminary data.</text>
</comment>
<dbReference type="RefSeq" id="WP_134117728.1">
    <property type="nucleotide sequence ID" value="NZ_SOEG01000023.1"/>
</dbReference>
<gene>
    <name evidence="5" type="ORF">C7959_12324</name>
</gene>
<sequence length="237" mass="27334">MKLENNDIPIYYQIENLIRDKIENSEYATGEKIPSERELGEICGVSRMTVRKALDNLVNEGVLERRERQGTFVARDNLNQFPTLVGVSEYIESEGMKANIKVINKELIKPDKSITKNLNLNSDEKVILVERLILADKRVCGFEQSYIPYPICPELLEVEIDQKSIYAMLRKNGHKPTKAKDQTSAILSNDKLSRLLQIDTKEAILKNIRTSFSKDRPIVYSYNYYSGEDFVMTRMVF</sequence>
<dbReference type="GO" id="GO:0045892">
    <property type="term" value="P:negative regulation of DNA-templated transcription"/>
    <property type="evidence" value="ECO:0007669"/>
    <property type="project" value="TreeGrafter"/>
</dbReference>
<dbReference type="InterPro" id="IPR011663">
    <property type="entry name" value="UTRA"/>
</dbReference>
<evidence type="ECO:0000256" key="2">
    <source>
        <dbReference type="ARBA" id="ARBA00023125"/>
    </source>
</evidence>
<proteinExistence type="predicted"/>
<name>A0A4R8GYK1_9FIRM</name>
<dbReference type="Gene3D" id="3.40.1410.10">
    <property type="entry name" value="Chorismate lyase-like"/>
    <property type="match status" value="1"/>
</dbReference>
<evidence type="ECO:0000313" key="6">
    <source>
        <dbReference type="Proteomes" id="UP000295832"/>
    </source>
</evidence>
<dbReference type="Gene3D" id="1.10.10.10">
    <property type="entry name" value="Winged helix-like DNA-binding domain superfamily/Winged helix DNA-binding domain"/>
    <property type="match status" value="1"/>
</dbReference>
<organism evidence="5 6">
    <name type="scientific">Orenia marismortui</name>
    <dbReference type="NCBI Taxonomy" id="46469"/>
    <lineage>
        <taxon>Bacteria</taxon>
        <taxon>Bacillati</taxon>
        <taxon>Bacillota</taxon>
        <taxon>Clostridia</taxon>
        <taxon>Halanaerobiales</taxon>
        <taxon>Halobacteroidaceae</taxon>
        <taxon>Orenia</taxon>
    </lineage>
</organism>
<dbReference type="InterPro" id="IPR000524">
    <property type="entry name" value="Tscrpt_reg_HTH_GntR"/>
</dbReference>
<evidence type="ECO:0000256" key="3">
    <source>
        <dbReference type="ARBA" id="ARBA00023163"/>
    </source>
</evidence>
<dbReference type="PANTHER" id="PTHR44846">
    <property type="entry name" value="MANNOSYL-D-GLYCERATE TRANSPORT/METABOLISM SYSTEM REPRESSOR MNGR-RELATED"/>
    <property type="match status" value="1"/>
</dbReference>
<dbReference type="InterPro" id="IPR028978">
    <property type="entry name" value="Chorismate_lyase_/UTRA_dom_sf"/>
</dbReference>
<dbReference type="PANTHER" id="PTHR44846:SF1">
    <property type="entry name" value="MANNOSYL-D-GLYCERATE TRANSPORT_METABOLISM SYSTEM REPRESSOR MNGR-RELATED"/>
    <property type="match status" value="1"/>
</dbReference>
<reference evidence="5 6" key="1">
    <citation type="submission" date="2019-03" db="EMBL/GenBank/DDBJ databases">
        <title>Subsurface microbial communities from deep shales in Ohio and West Virginia, USA.</title>
        <authorList>
            <person name="Wrighton K."/>
        </authorList>
    </citation>
    <scope>NUCLEOTIDE SEQUENCE [LARGE SCALE GENOMIC DNA]</scope>
    <source>
        <strain evidence="5 6">MSL 6dP</strain>
    </source>
</reference>
<keyword evidence="2" id="KW-0238">DNA-binding</keyword>
<dbReference type="InterPro" id="IPR036390">
    <property type="entry name" value="WH_DNA-bd_sf"/>
</dbReference>
<dbReference type="SUPFAM" id="SSF64288">
    <property type="entry name" value="Chorismate lyase-like"/>
    <property type="match status" value="1"/>
</dbReference>
<dbReference type="PRINTS" id="PR00035">
    <property type="entry name" value="HTHGNTR"/>
</dbReference>
<keyword evidence="1" id="KW-0805">Transcription regulation</keyword>
<keyword evidence="6" id="KW-1185">Reference proteome</keyword>
<evidence type="ECO:0000256" key="1">
    <source>
        <dbReference type="ARBA" id="ARBA00023015"/>
    </source>
</evidence>
<dbReference type="FunFam" id="1.10.10.10:FF:000079">
    <property type="entry name" value="GntR family transcriptional regulator"/>
    <property type="match status" value="1"/>
</dbReference>
<dbReference type="AlphaFoldDB" id="A0A4R8GYK1"/>
<keyword evidence="3" id="KW-0804">Transcription</keyword>
<dbReference type="SMART" id="SM00866">
    <property type="entry name" value="UTRA"/>
    <property type="match status" value="1"/>
</dbReference>
<dbReference type="GO" id="GO:0003677">
    <property type="term" value="F:DNA binding"/>
    <property type="evidence" value="ECO:0007669"/>
    <property type="project" value="UniProtKB-KW"/>
</dbReference>
<dbReference type="Pfam" id="PF07702">
    <property type="entry name" value="UTRA"/>
    <property type="match status" value="1"/>
</dbReference>
<accession>A0A4R8GYK1</accession>
<dbReference type="CDD" id="cd07377">
    <property type="entry name" value="WHTH_GntR"/>
    <property type="match status" value="1"/>
</dbReference>
<feature type="domain" description="HTH gntR-type" evidence="4">
    <location>
        <begin position="8"/>
        <end position="76"/>
    </location>
</feature>
<dbReference type="SUPFAM" id="SSF46785">
    <property type="entry name" value="Winged helix' DNA-binding domain"/>
    <property type="match status" value="1"/>
</dbReference>
<dbReference type="Proteomes" id="UP000295832">
    <property type="component" value="Unassembled WGS sequence"/>
</dbReference>
<dbReference type="Pfam" id="PF00392">
    <property type="entry name" value="GntR"/>
    <property type="match status" value="1"/>
</dbReference>
<dbReference type="InterPro" id="IPR050679">
    <property type="entry name" value="Bact_HTH_transcr_reg"/>
</dbReference>
<dbReference type="InterPro" id="IPR036388">
    <property type="entry name" value="WH-like_DNA-bd_sf"/>
</dbReference>
<protein>
    <submittedName>
        <fullName evidence="5">GntR family transcriptional regulator</fullName>
    </submittedName>
</protein>
<dbReference type="GO" id="GO:0003700">
    <property type="term" value="F:DNA-binding transcription factor activity"/>
    <property type="evidence" value="ECO:0007669"/>
    <property type="project" value="InterPro"/>
</dbReference>
<evidence type="ECO:0000259" key="4">
    <source>
        <dbReference type="PROSITE" id="PS50949"/>
    </source>
</evidence>
<dbReference type="PROSITE" id="PS50949">
    <property type="entry name" value="HTH_GNTR"/>
    <property type="match status" value="1"/>
</dbReference>
<dbReference type="STRING" id="926561.GCA_000379025_02754"/>
<dbReference type="EMBL" id="SOEG01000023">
    <property type="protein sequence ID" value="TDX48959.1"/>
    <property type="molecule type" value="Genomic_DNA"/>
</dbReference>
<evidence type="ECO:0000313" key="5">
    <source>
        <dbReference type="EMBL" id="TDX48959.1"/>
    </source>
</evidence>
<dbReference type="SMART" id="SM00345">
    <property type="entry name" value="HTH_GNTR"/>
    <property type="match status" value="1"/>
</dbReference>